<organism evidence="5 6">
    <name type="scientific">Trema orientale</name>
    <name type="common">Charcoal tree</name>
    <name type="synonym">Celtis orientalis</name>
    <dbReference type="NCBI Taxonomy" id="63057"/>
    <lineage>
        <taxon>Eukaryota</taxon>
        <taxon>Viridiplantae</taxon>
        <taxon>Streptophyta</taxon>
        <taxon>Embryophyta</taxon>
        <taxon>Tracheophyta</taxon>
        <taxon>Spermatophyta</taxon>
        <taxon>Magnoliopsida</taxon>
        <taxon>eudicotyledons</taxon>
        <taxon>Gunneridae</taxon>
        <taxon>Pentapetalae</taxon>
        <taxon>rosids</taxon>
        <taxon>fabids</taxon>
        <taxon>Rosales</taxon>
        <taxon>Cannabaceae</taxon>
        <taxon>Trema</taxon>
    </lineage>
</organism>
<keyword evidence="4" id="KW-0812">Transmembrane</keyword>
<dbReference type="GO" id="GO:0098542">
    <property type="term" value="P:defense response to other organism"/>
    <property type="evidence" value="ECO:0007669"/>
    <property type="project" value="InterPro"/>
</dbReference>
<sequence>MESGHPRNYSKFSDNQGSLWPPLHSVNIPQNDSTDDEKSDPRNFCYRHLCLLYCFIFLLVFLLVLLTFYLHTMYKPQIPTYGIDDLSVKTLNVMKDLSLSAEFDIVVRATNPNEHIGLAYGKDSSVIVMYSDSELCSGKLPAFRQPVVNATLMNVVLKGHTKYGSGLQEALAENRRNKSIPLLVRLEVPLSVVLGSLPLRKIVVFVRCSLEVDNLQPGKKTKILYSDYSYDVRI</sequence>
<dbReference type="AlphaFoldDB" id="A0A2P5EGJ4"/>
<evidence type="ECO:0000256" key="4">
    <source>
        <dbReference type="SAM" id="Phobius"/>
    </source>
</evidence>
<keyword evidence="6" id="KW-1185">Reference proteome</keyword>
<feature type="transmembrane region" description="Helical" evidence="4">
    <location>
        <begin position="49"/>
        <end position="70"/>
    </location>
</feature>
<accession>A0A2P5EGJ4</accession>
<evidence type="ECO:0000313" key="5">
    <source>
        <dbReference type="EMBL" id="PON84652.1"/>
    </source>
</evidence>
<dbReference type="Proteomes" id="UP000237000">
    <property type="component" value="Unassembled WGS sequence"/>
</dbReference>
<proteinExistence type="predicted"/>
<gene>
    <name evidence="5" type="ORF">TorRG33x02_195910</name>
</gene>
<dbReference type="STRING" id="63057.A0A2P5EGJ4"/>
<evidence type="ECO:0000313" key="6">
    <source>
        <dbReference type="Proteomes" id="UP000237000"/>
    </source>
</evidence>
<reference evidence="6" key="1">
    <citation type="submission" date="2016-06" db="EMBL/GenBank/DDBJ databases">
        <title>Parallel loss of symbiosis genes in relatives of nitrogen-fixing non-legume Parasponia.</title>
        <authorList>
            <person name="Van Velzen R."/>
            <person name="Holmer R."/>
            <person name="Bu F."/>
            <person name="Rutten L."/>
            <person name="Van Zeijl A."/>
            <person name="Liu W."/>
            <person name="Santuari L."/>
            <person name="Cao Q."/>
            <person name="Sharma T."/>
            <person name="Shen D."/>
            <person name="Roswanjaya Y."/>
            <person name="Wardhani T."/>
            <person name="Kalhor M.S."/>
            <person name="Jansen J."/>
            <person name="Van den Hoogen J."/>
            <person name="Gungor B."/>
            <person name="Hartog M."/>
            <person name="Hontelez J."/>
            <person name="Verver J."/>
            <person name="Yang W.-C."/>
            <person name="Schijlen E."/>
            <person name="Repin R."/>
            <person name="Schilthuizen M."/>
            <person name="Schranz E."/>
            <person name="Heidstra R."/>
            <person name="Miyata K."/>
            <person name="Fedorova E."/>
            <person name="Kohlen W."/>
            <person name="Bisseling T."/>
            <person name="Smit S."/>
            <person name="Geurts R."/>
        </authorList>
    </citation>
    <scope>NUCLEOTIDE SEQUENCE [LARGE SCALE GENOMIC DNA]</scope>
    <source>
        <strain evidence="6">cv. RG33-2</strain>
    </source>
</reference>
<evidence type="ECO:0000256" key="3">
    <source>
        <dbReference type="SAM" id="MobiDB-lite"/>
    </source>
</evidence>
<dbReference type="GO" id="GO:0005886">
    <property type="term" value="C:plasma membrane"/>
    <property type="evidence" value="ECO:0007669"/>
    <property type="project" value="TreeGrafter"/>
</dbReference>
<dbReference type="EMBL" id="JXTC01000159">
    <property type="protein sequence ID" value="PON84652.1"/>
    <property type="molecule type" value="Genomic_DNA"/>
</dbReference>
<keyword evidence="2 4" id="KW-0472">Membrane</keyword>
<dbReference type="PANTHER" id="PTHR31234:SF72">
    <property type="entry name" value="NDR1_HIN1-LIKE PROTEIN 6"/>
    <property type="match status" value="1"/>
</dbReference>
<evidence type="ECO:0000256" key="2">
    <source>
        <dbReference type="ARBA" id="ARBA00023136"/>
    </source>
</evidence>
<feature type="region of interest" description="Disordered" evidence="3">
    <location>
        <begin position="1"/>
        <end position="22"/>
    </location>
</feature>
<comment type="caution">
    <text evidence="5">The sequence shown here is derived from an EMBL/GenBank/DDBJ whole genome shotgun (WGS) entry which is preliminary data.</text>
</comment>
<dbReference type="InParanoid" id="A0A2P5EGJ4"/>
<dbReference type="PANTHER" id="PTHR31234">
    <property type="entry name" value="LATE EMBRYOGENESIS ABUNDANT (LEA) HYDROXYPROLINE-RICH GLYCOPROTEIN FAMILY"/>
    <property type="match status" value="1"/>
</dbReference>
<dbReference type="InterPro" id="IPR044839">
    <property type="entry name" value="NDR1-like"/>
</dbReference>
<name>A0A2P5EGJ4_TREOI</name>
<protein>
    <submittedName>
        <fullName evidence="5">Late embryogenesis abundant (LEA) hydroxyproline-rich glycoprotein family</fullName>
    </submittedName>
</protein>
<keyword evidence="4" id="KW-1133">Transmembrane helix</keyword>
<comment type="subcellular location">
    <subcellularLocation>
        <location evidence="1">Membrane</location>
    </subcellularLocation>
</comment>
<evidence type="ECO:0000256" key="1">
    <source>
        <dbReference type="ARBA" id="ARBA00004370"/>
    </source>
</evidence>
<dbReference type="OrthoDB" id="778052at2759"/>